<dbReference type="CDD" id="cd00090">
    <property type="entry name" value="HTH_ARSR"/>
    <property type="match status" value="1"/>
</dbReference>
<dbReference type="PROSITE" id="PS51118">
    <property type="entry name" value="HTH_HXLR"/>
    <property type="match status" value="1"/>
</dbReference>
<feature type="domain" description="HTH hxlR-type" evidence="4">
    <location>
        <begin position="24"/>
        <end position="122"/>
    </location>
</feature>
<gene>
    <name evidence="5" type="ORF">BI308_10150</name>
</gene>
<reference evidence="5" key="1">
    <citation type="submission" date="2016-10" db="EMBL/GenBank/DDBJ databases">
        <title>CRISPR-Cas defence system in Roseofilum reptotaenium: evidence of a bacteriophage-cyanobacterium arms race in the coral black band disease.</title>
        <authorList>
            <person name="Buerger P."/>
            <person name="Wood-Charlson E.M."/>
            <person name="Weynberg K.D."/>
            <person name="Willis B."/>
            <person name="Van Oppen M.J."/>
        </authorList>
    </citation>
    <scope>NUCLEOTIDE SEQUENCE [LARGE SCALE GENOMIC DNA]</scope>
    <source>
        <strain evidence="5">AO1-A</strain>
    </source>
</reference>
<dbReference type="Gene3D" id="1.10.10.10">
    <property type="entry name" value="Winged helix-like DNA-binding domain superfamily/Winged helix DNA-binding domain"/>
    <property type="match status" value="1"/>
</dbReference>
<evidence type="ECO:0000259" key="4">
    <source>
        <dbReference type="PROSITE" id="PS51118"/>
    </source>
</evidence>
<keyword evidence="2" id="KW-0238">DNA-binding</keyword>
<sequence>MNYQRNPIETEVSIPESACFVPSCPIQFVLDLISSKWSVLILRELFQGDRRTHALLDALPGISSKTLTLRLRELEHHGLVKRTVYPEIPPHVEYSITEKGRELKPVLLSIKELGERWLETSCSCDRIRNG</sequence>
<comment type="caution">
    <text evidence="5">The sequence shown here is derived from an EMBL/GenBank/DDBJ whole genome shotgun (WGS) entry which is preliminary data.</text>
</comment>
<protein>
    <submittedName>
        <fullName evidence="5">Transcriptional regulator</fullName>
    </submittedName>
</protein>
<evidence type="ECO:0000256" key="2">
    <source>
        <dbReference type="ARBA" id="ARBA00023125"/>
    </source>
</evidence>
<accession>A0A1L9QSW3</accession>
<organism evidence="5 6">
    <name type="scientific">Roseofilum reptotaenium AO1-A</name>
    <dbReference type="NCBI Taxonomy" id="1925591"/>
    <lineage>
        <taxon>Bacteria</taxon>
        <taxon>Bacillati</taxon>
        <taxon>Cyanobacteriota</taxon>
        <taxon>Cyanophyceae</taxon>
        <taxon>Desertifilales</taxon>
        <taxon>Desertifilaceae</taxon>
        <taxon>Roseofilum</taxon>
    </lineage>
</organism>
<dbReference type="InterPro" id="IPR036390">
    <property type="entry name" value="WH_DNA-bd_sf"/>
</dbReference>
<dbReference type="PANTHER" id="PTHR33204:SF37">
    <property type="entry name" value="HTH-TYPE TRANSCRIPTIONAL REGULATOR YODB"/>
    <property type="match status" value="1"/>
</dbReference>
<dbReference type="Proteomes" id="UP000183940">
    <property type="component" value="Unassembled WGS sequence"/>
</dbReference>
<dbReference type="InterPro" id="IPR002577">
    <property type="entry name" value="HTH_HxlR"/>
</dbReference>
<dbReference type="InterPro" id="IPR011991">
    <property type="entry name" value="ArsR-like_HTH"/>
</dbReference>
<evidence type="ECO:0000256" key="3">
    <source>
        <dbReference type="ARBA" id="ARBA00023163"/>
    </source>
</evidence>
<dbReference type="PANTHER" id="PTHR33204">
    <property type="entry name" value="TRANSCRIPTIONAL REGULATOR, MARR FAMILY"/>
    <property type="match status" value="1"/>
</dbReference>
<keyword evidence="6" id="KW-1185">Reference proteome</keyword>
<keyword evidence="3" id="KW-0804">Transcription</keyword>
<dbReference type="AlphaFoldDB" id="A0A1L9QSW3"/>
<evidence type="ECO:0000313" key="5">
    <source>
        <dbReference type="EMBL" id="OJJ25677.1"/>
    </source>
</evidence>
<evidence type="ECO:0000256" key="1">
    <source>
        <dbReference type="ARBA" id="ARBA00023015"/>
    </source>
</evidence>
<keyword evidence="1" id="KW-0805">Transcription regulation</keyword>
<proteinExistence type="predicted"/>
<dbReference type="EMBL" id="MLAW01000014">
    <property type="protein sequence ID" value="OJJ25677.1"/>
    <property type="molecule type" value="Genomic_DNA"/>
</dbReference>
<dbReference type="GO" id="GO:0003677">
    <property type="term" value="F:DNA binding"/>
    <property type="evidence" value="ECO:0007669"/>
    <property type="project" value="UniProtKB-KW"/>
</dbReference>
<dbReference type="InterPro" id="IPR036388">
    <property type="entry name" value="WH-like_DNA-bd_sf"/>
</dbReference>
<evidence type="ECO:0000313" key="6">
    <source>
        <dbReference type="Proteomes" id="UP000183940"/>
    </source>
</evidence>
<dbReference type="SUPFAM" id="SSF46785">
    <property type="entry name" value="Winged helix' DNA-binding domain"/>
    <property type="match status" value="1"/>
</dbReference>
<dbReference type="Pfam" id="PF01638">
    <property type="entry name" value="HxlR"/>
    <property type="match status" value="1"/>
</dbReference>
<name>A0A1L9QSW3_9CYAN</name>